<protein>
    <recommendedName>
        <fullName evidence="3">ADF-H domain-containing protein</fullName>
    </recommendedName>
</protein>
<dbReference type="PANTHER" id="PTHR11913">
    <property type="entry name" value="COFILIN-RELATED"/>
    <property type="match status" value="1"/>
</dbReference>
<name>A0A836C9C2_9STRA</name>
<dbReference type="Pfam" id="PF00241">
    <property type="entry name" value="Cofilin_ADF"/>
    <property type="match status" value="1"/>
</dbReference>
<organism evidence="4 5">
    <name type="scientific">Tribonema minus</name>
    <dbReference type="NCBI Taxonomy" id="303371"/>
    <lineage>
        <taxon>Eukaryota</taxon>
        <taxon>Sar</taxon>
        <taxon>Stramenopiles</taxon>
        <taxon>Ochrophyta</taxon>
        <taxon>PX clade</taxon>
        <taxon>Xanthophyceae</taxon>
        <taxon>Tribonematales</taxon>
        <taxon>Tribonemataceae</taxon>
        <taxon>Tribonema</taxon>
    </lineage>
</organism>
<evidence type="ECO:0000259" key="3">
    <source>
        <dbReference type="PROSITE" id="PS51263"/>
    </source>
</evidence>
<keyword evidence="5" id="KW-1185">Reference proteome</keyword>
<reference evidence="4" key="1">
    <citation type="submission" date="2021-02" db="EMBL/GenBank/DDBJ databases">
        <title>First Annotated Genome of the Yellow-green Alga Tribonema minus.</title>
        <authorList>
            <person name="Mahan K.M."/>
        </authorList>
    </citation>
    <scope>NUCLEOTIDE SEQUENCE</scope>
    <source>
        <strain evidence="4">UTEX B ZZ1240</strain>
    </source>
</reference>
<dbReference type="SMART" id="SM00102">
    <property type="entry name" value="ADF"/>
    <property type="match status" value="1"/>
</dbReference>
<dbReference type="CDD" id="cd11286">
    <property type="entry name" value="ADF_cofilin_like"/>
    <property type="match status" value="1"/>
</dbReference>
<dbReference type="Proteomes" id="UP000664859">
    <property type="component" value="Unassembled WGS sequence"/>
</dbReference>
<dbReference type="PROSITE" id="PS51263">
    <property type="entry name" value="ADF_H"/>
    <property type="match status" value="1"/>
</dbReference>
<dbReference type="InterPro" id="IPR029006">
    <property type="entry name" value="ADF-H/Gelsolin-like_dom_sf"/>
</dbReference>
<accession>A0A836C9C2</accession>
<dbReference type="OrthoDB" id="10249245at2759"/>
<gene>
    <name evidence="4" type="ORF">JKP88DRAFT_242115</name>
</gene>
<dbReference type="AlphaFoldDB" id="A0A836C9C2"/>
<proteinExistence type="inferred from homology"/>
<dbReference type="SUPFAM" id="SSF55753">
    <property type="entry name" value="Actin depolymerizing proteins"/>
    <property type="match status" value="1"/>
</dbReference>
<comment type="similarity">
    <text evidence="1">Belongs to the actin-binding proteins ADF family.</text>
</comment>
<dbReference type="EMBL" id="JAFCMP010000525">
    <property type="protein sequence ID" value="KAG5177414.1"/>
    <property type="molecule type" value="Genomic_DNA"/>
</dbReference>
<evidence type="ECO:0000313" key="5">
    <source>
        <dbReference type="Proteomes" id="UP000664859"/>
    </source>
</evidence>
<evidence type="ECO:0000256" key="1">
    <source>
        <dbReference type="ARBA" id="ARBA00006844"/>
    </source>
</evidence>
<keyword evidence="2" id="KW-0009">Actin-binding</keyword>
<sequence length="360" mass="38914">MISYALRHDWETRQFVESRVPGGRRLVAHLRQREGGHFEDESPVRRAHDAALRALYSIPVDVTLTLPSGETVTLPQVDPSVPVSALPQRVRSSLSDFAFADVPDAAADAAALAALEAAEEAARGDAPATSDAVDFIDDDVRRCNASSIWAAAAARRGGGGGGAVPAAPRKGELSAEDAAAIAAELHARIAALEASKRTSARSIDDINDDIEHLRAELAAATGVSVNDAVVTQFNNFKLKKEPDNHRFYIYKISDNGAEIVIDQFGTREKTYDDFVACLPPNECRYGLFDLEYTTKTESRPVEKLILIAWTPDTAKIKNKMMYAGSKDALKSALVGVGIHLQATDASELELQYIINSVSRI</sequence>
<evidence type="ECO:0000313" key="4">
    <source>
        <dbReference type="EMBL" id="KAG5177414.1"/>
    </source>
</evidence>
<dbReference type="GO" id="GO:0003779">
    <property type="term" value="F:actin binding"/>
    <property type="evidence" value="ECO:0007669"/>
    <property type="project" value="UniProtKB-KW"/>
</dbReference>
<dbReference type="GO" id="GO:0015629">
    <property type="term" value="C:actin cytoskeleton"/>
    <property type="evidence" value="ECO:0007669"/>
    <property type="project" value="InterPro"/>
</dbReference>
<comment type="caution">
    <text evidence="4">The sequence shown here is derived from an EMBL/GenBank/DDBJ whole genome shotgun (WGS) entry which is preliminary data.</text>
</comment>
<evidence type="ECO:0000256" key="2">
    <source>
        <dbReference type="ARBA" id="ARBA00023203"/>
    </source>
</evidence>
<dbReference type="GO" id="GO:0030042">
    <property type="term" value="P:actin filament depolymerization"/>
    <property type="evidence" value="ECO:0007669"/>
    <property type="project" value="InterPro"/>
</dbReference>
<dbReference type="InterPro" id="IPR017904">
    <property type="entry name" value="ADF/Cofilin"/>
</dbReference>
<dbReference type="InterPro" id="IPR002108">
    <property type="entry name" value="ADF-H"/>
</dbReference>
<feature type="domain" description="ADF-H" evidence="3">
    <location>
        <begin position="220"/>
        <end position="358"/>
    </location>
</feature>
<dbReference type="Gene3D" id="3.40.20.10">
    <property type="entry name" value="Severin"/>
    <property type="match status" value="1"/>
</dbReference>